<evidence type="ECO:0000313" key="2">
    <source>
        <dbReference type="EMBL" id="AZQ77677.1"/>
    </source>
</evidence>
<dbReference type="KEGG" id="flh:EJ997_10315"/>
<protein>
    <submittedName>
        <fullName evidence="2">Uncharacterized protein</fullName>
    </submittedName>
</protein>
<evidence type="ECO:0000313" key="3">
    <source>
        <dbReference type="Proteomes" id="UP000280344"/>
    </source>
</evidence>
<evidence type="ECO:0000256" key="1">
    <source>
        <dbReference type="SAM" id="Phobius"/>
    </source>
</evidence>
<accession>A0A3Q9G8S0</accession>
<keyword evidence="3" id="KW-1185">Reference proteome</keyword>
<name>A0A3Q9G8S0_9ACTO</name>
<dbReference type="AlphaFoldDB" id="A0A3Q9G8S0"/>
<gene>
    <name evidence="2" type="ORF">EJ997_10315</name>
</gene>
<keyword evidence="1" id="KW-0472">Membrane</keyword>
<organism evidence="2 3">
    <name type="scientific">Flaviflexus ciconiae</name>
    <dbReference type="NCBI Taxonomy" id="2496867"/>
    <lineage>
        <taxon>Bacteria</taxon>
        <taxon>Bacillati</taxon>
        <taxon>Actinomycetota</taxon>
        <taxon>Actinomycetes</taxon>
        <taxon>Actinomycetales</taxon>
        <taxon>Actinomycetaceae</taxon>
        <taxon>Flaviflexus</taxon>
    </lineage>
</organism>
<keyword evidence="1" id="KW-1133">Transmembrane helix</keyword>
<feature type="transmembrane region" description="Helical" evidence="1">
    <location>
        <begin position="51"/>
        <end position="75"/>
    </location>
</feature>
<feature type="transmembrane region" description="Helical" evidence="1">
    <location>
        <begin position="82"/>
        <end position="104"/>
    </location>
</feature>
<proteinExistence type="predicted"/>
<dbReference type="EMBL" id="CP034593">
    <property type="protein sequence ID" value="AZQ77677.1"/>
    <property type="molecule type" value="Genomic_DNA"/>
</dbReference>
<sequence length="146" mass="15757">MNQSFARRVWSRIHEPRAIAVLQASAYLVLGLGGLTVFHTAPQSVEGQIGAVSMMVLATMITVSTTLGIPAALFGWQWLERIISAGVIMSAGLYGWIIVSLQIAGSGNRFLQLSFVIAAIFHQIIRLVRIAGPPYNRELAITPASP</sequence>
<dbReference type="OrthoDB" id="4965001at2"/>
<dbReference type="Proteomes" id="UP000280344">
    <property type="component" value="Chromosome"/>
</dbReference>
<dbReference type="RefSeq" id="WP_126704480.1">
    <property type="nucleotide sequence ID" value="NZ_CP034593.1"/>
</dbReference>
<feature type="transmembrane region" description="Helical" evidence="1">
    <location>
        <begin position="20"/>
        <end position="39"/>
    </location>
</feature>
<reference evidence="2 3" key="1">
    <citation type="submission" date="2018-12" db="EMBL/GenBank/DDBJ databases">
        <title>Complete genome sequence of Flaviflexus sp. H23T48.</title>
        <authorList>
            <person name="Bae J.-W."/>
            <person name="Lee J.-Y."/>
        </authorList>
    </citation>
    <scope>NUCLEOTIDE SEQUENCE [LARGE SCALE GENOMIC DNA]</scope>
    <source>
        <strain evidence="2 3">H23T48</strain>
    </source>
</reference>
<keyword evidence="1" id="KW-0812">Transmembrane</keyword>